<evidence type="ECO:0000313" key="2">
    <source>
        <dbReference type="Proteomes" id="UP001529510"/>
    </source>
</evidence>
<organism evidence="1 2">
    <name type="scientific">Cirrhinus mrigala</name>
    <name type="common">Mrigala</name>
    <dbReference type="NCBI Taxonomy" id="683832"/>
    <lineage>
        <taxon>Eukaryota</taxon>
        <taxon>Metazoa</taxon>
        <taxon>Chordata</taxon>
        <taxon>Craniata</taxon>
        <taxon>Vertebrata</taxon>
        <taxon>Euteleostomi</taxon>
        <taxon>Actinopterygii</taxon>
        <taxon>Neopterygii</taxon>
        <taxon>Teleostei</taxon>
        <taxon>Ostariophysi</taxon>
        <taxon>Cypriniformes</taxon>
        <taxon>Cyprinidae</taxon>
        <taxon>Labeoninae</taxon>
        <taxon>Labeonini</taxon>
        <taxon>Cirrhinus</taxon>
    </lineage>
</organism>
<proteinExistence type="predicted"/>
<dbReference type="EMBL" id="JAMKFB020000012">
    <property type="protein sequence ID" value="KAL0180433.1"/>
    <property type="molecule type" value="Genomic_DNA"/>
</dbReference>
<gene>
    <name evidence="1" type="ORF">M9458_025875</name>
</gene>
<feature type="non-terminal residue" evidence="1">
    <location>
        <position position="1"/>
    </location>
</feature>
<accession>A0ABD0Q2B7</accession>
<reference evidence="1 2" key="1">
    <citation type="submission" date="2024-05" db="EMBL/GenBank/DDBJ databases">
        <title>Genome sequencing and assembly of Indian major carp, Cirrhinus mrigala (Hamilton, 1822).</title>
        <authorList>
            <person name="Mohindra V."/>
            <person name="Chowdhury L.M."/>
            <person name="Lal K."/>
            <person name="Jena J.K."/>
        </authorList>
    </citation>
    <scope>NUCLEOTIDE SEQUENCE [LARGE SCALE GENOMIC DNA]</scope>
    <source>
        <strain evidence="1">CM1030</strain>
        <tissue evidence="1">Blood</tissue>
    </source>
</reference>
<dbReference type="Proteomes" id="UP001529510">
    <property type="component" value="Unassembled WGS sequence"/>
</dbReference>
<feature type="non-terminal residue" evidence="1">
    <location>
        <position position="96"/>
    </location>
</feature>
<keyword evidence="2" id="KW-1185">Reference proteome</keyword>
<dbReference type="AlphaFoldDB" id="A0ABD0Q2B7"/>
<protein>
    <submittedName>
        <fullName evidence="1">Uncharacterized protein</fullName>
    </submittedName>
</protein>
<comment type="caution">
    <text evidence="1">The sequence shown here is derived from an EMBL/GenBank/DDBJ whole genome shotgun (WGS) entry which is preliminary data.</text>
</comment>
<name>A0ABD0Q2B7_CIRMR</name>
<sequence>KKYDAFCSAAYSPRTSRVSVVSEKSSLLPSAASGYYKLHTQMSPRSSSSSMKQLFSSVTFIPDLSIHKGAIFKCHISYKGKDKIVAERVSDKFTIL</sequence>
<evidence type="ECO:0000313" key="1">
    <source>
        <dbReference type="EMBL" id="KAL0180433.1"/>
    </source>
</evidence>